<evidence type="ECO:0000313" key="2">
    <source>
        <dbReference type="Proteomes" id="UP000062973"/>
    </source>
</evidence>
<organism evidence="1 2">
    <name type="scientific">Amycolatopsis methanolica 239</name>
    <dbReference type="NCBI Taxonomy" id="1068978"/>
    <lineage>
        <taxon>Bacteria</taxon>
        <taxon>Bacillati</taxon>
        <taxon>Actinomycetota</taxon>
        <taxon>Actinomycetes</taxon>
        <taxon>Pseudonocardiales</taxon>
        <taxon>Pseudonocardiaceae</taxon>
        <taxon>Amycolatopsis</taxon>
        <taxon>Amycolatopsis methanolica group</taxon>
    </lineage>
</organism>
<dbReference type="Proteomes" id="UP000062973">
    <property type="component" value="Chromosome"/>
</dbReference>
<dbReference type="AlphaFoldDB" id="A0A076N210"/>
<sequence length="289" mass="31307">MLPDAIARPQIDLEAGLMEAITRAVHHLHTHPEASLTRPAEVIRSVTPLPDRLQLHVHPVAVAPLLYETLPFAFQETVSGIEGLRIRSHRRSTELFLVDAPDARVELVGVGRAARCAAEAYQAVRNRDTDSGVSLADVTPDRLSREETLSLESSGRAFGPVGLASGLLRRIGVLCQTLWIQTWPTGCTHFNVEWPGDTPRRPQVGLAPADPVFGIRGATIGTAPDLTFPNTHLGCSHGDPCATQHLRFRFTDLPSEDSSSHTALAGFKAGARPAWDAWRETFGDSSGEA</sequence>
<gene>
    <name evidence="1" type="ORF">AMETH_3910</name>
</gene>
<dbReference type="eggNOG" id="ENOG5034C4F">
    <property type="taxonomic scope" value="Bacteria"/>
</dbReference>
<dbReference type="HOGENOM" id="CLU_961855_0_0_11"/>
<name>A0A076N210_AMYME</name>
<protein>
    <submittedName>
        <fullName evidence="1">Uncharacterized protein</fullName>
    </submittedName>
</protein>
<proteinExistence type="predicted"/>
<keyword evidence="2" id="KW-1185">Reference proteome</keyword>
<accession>A0A076N210</accession>
<dbReference type="KEGG" id="amq:AMETH_3910"/>
<evidence type="ECO:0000313" key="1">
    <source>
        <dbReference type="EMBL" id="AIJ24002.1"/>
    </source>
</evidence>
<reference evidence="1 2" key="1">
    <citation type="submission" date="2014-07" db="EMBL/GenBank/DDBJ databases">
        <title>Whole Genome Sequence of the Amycolatopsis methanolica 239.</title>
        <authorList>
            <person name="Tang B."/>
        </authorList>
    </citation>
    <scope>NUCLEOTIDE SEQUENCE [LARGE SCALE GENOMIC DNA]</scope>
    <source>
        <strain evidence="1 2">239</strain>
    </source>
</reference>
<dbReference type="EMBL" id="CP009110">
    <property type="protein sequence ID" value="AIJ24002.1"/>
    <property type="molecule type" value="Genomic_DNA"/>
</dbReference>
<dbReference type="PATRIC" id="fig|1068978.7.peg.4189"/>